<evidence type="ECO:0000313" key="2">
    <source>
        <dbReference type="Proteomes" id="UP000535491"/>
    </source>
</evidence>
<dbReference type="AlphaFoldDB" id="A0A7W2A852"/>
<organism evidence="1 2">
    <name type="scientific">Paenactinomyces guangxiensis</name>
    <dbReference type="NCBI Taxonomy" id="1490290"/>
    <lineage>
        <taxon>Bacteria</taxon>
        <taxon>Bacillati</taxon>
        <taxon>Bacillota</taxon>
        <taxon>Bacilli</taxon>
        <taxon>Bacillales</taxon>
        <taxon>Thermoactinomycetaceae</taxon>
        <taxon>Paenactinomyces</taxon>
    </lineage>
</organism>
<sequence>MDTKKNEYYVLNESAMVFFRYLVKVGSLESAKKLVAEYYGYEGEDLHADLDELLHELVHLGFLQQK</sequence>
<keyword evidence="2" id="KW-1185">Reference proteome</keyword>
<evidence type="ECO:0000313" key="1">
    <source>
        <dbReference type="EMBL" id="MBA4493817.1"/>
    </source>
</evidence>
<dbReference type="Proteomes" id="UP000535491">
    <property type="component" value="Unassembled WGS sequence"/>
</dbReference>
<proteinExistence type="predicted"/>
<gene>
    <name evidence="1" type="ORF">H1191_05800</name>
</gene>
<dbReference type="EMBL" id="JACEIQ010000004">
    <property type="protein sequence ID" value="MBA4493817.1"/>
    <property type="molecule type" value="Genomic_DNA"/>
</dbReference>
<reference evidence="1 2" key="1">
    <citation type="submission" date="2020-07" db="EMBL/GenBank/DDBJ databases">
        <authorList>
            <person name="Feng H."/>
        </authorList>
    </citation>
    <scope>NUCLEOTIDE SEQUENCE [LARGE SCALE GENOMIC DNA]</scope>
    <source>
        <strain evidence="2">s-10</strain>
    </source>
</reference>
<protein>
    <submittedName>
        <fullName evidence="1">PqqD family protein</fullName>
    </submittedName>
</protein>
<dbReference type="RefSeq" id="WP_181751066.1">
    <property type="nucleotide sequence ID" value="NZ_JACEIQ010000004.1"/>
</dbReference>
<comment type="caution">
    <text evidence="1">The sequence shown here is derived from an EMBL/GenBank/DDBJ whole genome shotgun (WGS) entry which is preliminary data.</text>
</comment>
<accession>A0A7W2A852</accession>
<dbReference type="Pfam" id="PF05402">
    <property type="entry name" value="PqqD"/>
    <property type="match status" value="1"/>
</dbReference>
<name>A0A7W2A852_9BACL</name>
<dbReference type="InterPro" id="IPR008792">
    <property type="entry name" value="PQQD"/>
</dbReference>